<keyword evidence="5 8" id="KW-0697">Rotamase</keyword>
<keyword evidence="8 11" id="KW-0413">Isomerase</keyword>
<dbReference type="AlphaFoldDB" id="A0A3N1LPN2"/>
<organism evidence="11 12">
    <name type="scientific">Stella humosa</name>
    <dbReference type="NCBI Taxonomy" id="94"/>
    <lineage>
        <taxon>Bacteria</taxon>
        <taxon>Pseudomonadati</taxon>
        <taxon>Pseudomonadota</taxon>
        <taxon>Alphaproteobacteria</taxon>
        <taxon>Rhodospirillales</taxon>
        <taxon>Stellaceae</taxon>
        <taxon>Stella</taxon>
    </lineage>
</organism>
<evidence type="ECO:0000256" key="5">
    <source>
        <dbReference type="ARBA" id="ARBA00023110"/>
    </source>
</evidence>
<dbReference type="GO" id="GO:0003755">
    <property type="term" value="F:peptidyl-prolyl cis-trans isomerase activity"/>
    <property type="evidence" value="ECO:0007669"/>
    <property type="project" value="UniProtKB-KW"/>
</dbReference>
<dbReference type="SUPFAM" id="SSF109998">
    <property type="entry name" value="Triger factor/SurA peptide-binding domain-like"/>
    <property type="match status" value="1"/>
</dbReference>
<dbReference type="SUPFAM" id="SSF54534">
    <property type="entry name" value="FKBP-like"/>
    <property type="match status" value="1"/>
</dbReference>
<dbReference type="Gene3D" id="3.10.50.40">
    <property type="match status" value="1"/>
</dbReference>
<evidence type="ECO:0000256" key="2">
    <source>
        <dbReference type="ARBA" id="ARBA00007656"/>
    </source>
</evidence>
<keyword evidence="9" id="KW-0732">Signal</keyword>
<comment type="similarity">
    <text evidence="2">Belongs to the PpiC/parvulin rotamase family.</text>
</comment>
<sequence length="303" mass="32788">MSRSAFVAFAALAAPLLLAHPAAAQAPAGQPTAPTAADPAAGADPVVARVNGKPILRSDVLAAHRQLPAQVQQMPLDMIFPLVVDQVVSSRLLSDAGRSQNLQNDPDVKNQMARLEERVIERVYLTRVVEKAVTEEKLKAKYAEFVKTQPVGEEVKASHILLEKEDDAKRLTAELEKGGDFARAAREKSIDPSGRENGGDLGFFQKEQMVPEFSAAAFAMKKGETTKMPVKSQFGWHIIRVTDRRQMAAPTFEAAREELSSELTREAVDAHVKGLREGAKVELFNADGTPLAPTPAPGLTPAR</sequence>
<dbReference type="RefSeq" id="WP_170216522.1">
    <property type="nucleotide sequence ID" value="NZ_AP019700.1"/>
</dbReference>
<keyword evidence="12" id="KW-1185">Reference proteome</keyword>
<evidence type="ECO:0000256" key="3">
    <source>
        <dbReference type="ARBA" id="ARBA00013194"/>
    </source>
</evidence>
<dbReference type="PANTHER" id="PTHR47245">
    <property type="entry name" value="PEPTIDYLPROLYL ISOMERASE"/>
    <property type="match status" value="1"/>
</dbReference>
<dbReference type="PANTHER" id="PTHR47245:SF2">
    <property type="entry name" value="PEPTIDYL-PROLYL CIS-TRANS ISOMERASE HP_0175-RELATED"/>
    <property type="match status" value="1"/>
</dbReference>
<dbReference type="PROSITE" id="PS50198">
    <property type="entry name" value="PPIC_PPIASE_2"/>
    <property type="match status" value="1"/>
</dbReference>
<protein>
    <recommendedName>
        <fullName evidence="4">Parvulin-like PPIase</fullName>
        <ecNumber evidence="3">5.2.1.8</ecNumber>
    </recommendedName>
    <alternativeName>
        <fullName evidence="6">Peptidyl-prolyl cis-trans isomerase plp</fullName>
    </alternativeName>
    <alternativeName>
        <fullName evidence="7">Rotamase plp</fullName>
    </alternativeName>
</protein>
<evidence type="ECO:0000256" key="7">
    <source>
        <dbReference type="ARBA" id="ARBA00031484"/>
    </source>
</evidence>
<gene>
    <name evidence="11" type="ORF">EDC65_3028</name>
</gene>
<accession>A0A3N1LPN2</accession>
<feature type="signal peptide" evidence="9">
    <location>
        <begin position="1"/>
        <end position="19"/>
    </location>
</feature>
<dbReference type="InterPro" id="IPR000297">
    <property type="entry name" value="PPIase_PpiC"/>
</dbReference>
<proteinExistence type="inferred from homology"/>
<dbReference type="EC" id="5.2.1.8" evidence="3"/>
<name>A0A3N1LPN2_9PROT</name>
<evidence type="ECO:0000256" key="8">
    <source>
        <dbReference type="PROSITE-ProRule" id="PRU00278"/>
    </source>
</evidence>
<evidence type="ECO:0000259" key="10">
    <source>
        <dbReference type="PROSITE" id="PS50198"/>
    </source>
</evidence>
<dbReference type="Proteomes" id="UP000278222">
    <property type="component" value="Unassembled WGS sequence"/>
</dbReference>
<feature type="domain" description="PpiC" evidence="10">
    <location>
        <begin position="152"/>
        <end position="243"/>
    </location>
</feature>
<evidence type="ECO:0000256" key="9">
    <source>
        <dbReference type="SAM" id="SignalP"/>
    </source>
</evidence>
<dbReference type="InterPro" id="IPR023058">
    <property type="entry name" value="PPIase_PpiC_CS"/>
</dbReference>
<dbReference type="Pfam" id="PF13616">
    <property type="entry name" value="Rotamase_3"/>
    <property type="match status" value="1"/>
</dbReference>
<dbReference type="EMBL" id="RJKX01000014">
    <property type="protein sequence ID" value="ROP91165.1"/>
    <property type="molecule type" value="Genomic_DNA"/>
</dbReference>
<evidence type="ECO:0000256" key="6">
    <source>
        <dbReference type="ARBA" id="ARBA00030642"/>
    </source>
</evidence>
<feature type="chain" id="PRO_5018206120" description="Parvulin-like PPIase" evidence="9">
    <location>
        <begin position="20"/>
        <end position="303"/>
    </location>
</feature>
<evidence type="ECO:0000256" key="1">
    <source>
        <dbReference type="ARBA" id="ARBA00000971"/>
    </source>
</evidence>
<comment type="catalytic activity">
    <reaction evidence="1">
        <text>[protein]-peptidylproline (omega=180) = [protein]-peptidylproline (omega=0)</text>
        <dbReference type="Rhea" id="RHEA:16237"/>
        <dbReference type="Rhea" id="RHEA-COMP:10747"/>
        <dbReference type="Rhea" id="RHEA-COMP:10748"/>
        <dbReference type="ChEBI" id="CHEBI:83833"/>
        <dbReference type="ChEBI" id="CHEBI:83834"/>
        <dbReference type="EC" id="5.2.1.8"/>
    </reaction>
</comment>
<evidence type="ECO:0000313" key="11">
    <source>
        <dbReference type="EMBL" id="ROP91165.1"/>
    </source>
</evidence>
<comment type="caution">
    <text evidence="11">The sequence shown here is derived from an EMBL/GenBank/DDBJ whole genome shotgun (WGS) entry which is preliminary data.</text>
</comment>
<dbReference type="PROSITE" id="PS01096">
    <property type="entry name" value="PPIC_PPIASE_1"/>
    <property type="match status" value="1"/>
</dbReference>
<reference evidence="11 12" key="1">
    <citation type="submission" date="2018-11" db="EMBL/GenBank/DDBJ databases">
        <title>Genomic Encyclopedia of Type Strains, Phase IV (KMG-IV): sequencing the most valuable type-strain genomes for metagenomic binning, comparative biology and taxonomic classification.</title>
        <authorList>
            <person name="Goeker M."/>
        </authorList>
    </citation>
    <scope>NUCLEOTIDE SEQUENCE [LARGE SCALE GENOMIC DNA]</scope>
    <source>
        <strain evidence="11 12">DSM 5900</strain>
    </source>
</reference>
<dbReference type="InterPro" id="IPR046357">
    <property type="entry name" value="PPIase_dom_sf"/>
</dbReference>
<dbReference type="InterPro" id="IPR027304">
    <property type="entry name" value="Trigger_fact/SurA_dom_sf"/>
</dbReference>
<evidence type="ECO:0000313" key="12">
    <source>
        <dbReference type="Proteomes" id="UP000278222"/>
    </source>
</evidence>
<dbReference type="InterPro" id="IPR050245">
    <property type="entry name" value="PrsA_foldase"/>
</dbReference>
<evidence type="ECO:0000256" key="4">
    <source>
        <dbReference type="ARBA" id="ARBA00018370"/>
    </source>
</evidence>